<evidence type="ECO:0000313" key="14">
    <source>
        <dbReference type="EMBL" id="QEU71724.1"/>
    </source>
</evidence>
<accession>A0A5J6F7X9</accession>
<feature type="compositionally biased region" description="Low complexity" evidence="11">
    <location>
        <begin position="306"/>
        <end position="319"/>
    </location>
</feature>
<comment type="similarity">
    <text evidence="10">Belongs to the peptidase M48 family.</text>
</comment>
<dbReference type="GO" id="GO:0004222">
    <property type="term" value="F:metalloendopeptidase activity"/>
    <property type="evidence" value="ECO:0007669"/>
    <property type="project" value="InterPro"/>
</dbReference>
<dbReference type="InterPro" id="IPR001915">
    <property type="entry name" value="Peptidase_M48"/>
</dbReference>
<dbReference type="EMBL" id="CP023702">
    <property type="protein sequence ID" value="QEU71724.1"/>
    <property type="molecule type" value="Genomic_DNA"/>
</dbReference>
<evidence type="ECO:0000256" key="2">
    <source>
        <dbReference type="ARBA" id="ARBA00022670"/>
    </source>
</evidence>
<dbReference type="Gene3D" id="3.30.2010.10">
    <property type="entry name" value="Metalloproteases ('zincins'), catalytic domain"/>
    <property type="match status" value="1"/>
</dbReference>
<proteinExistence type="inferred from homology"/>
<gene>
    <name evidence="14" type="ORF">CP967_06900</name>
</gene>
<keyword evidence="4" id="KW-0479">Metal-binding</keyword>
<feature type="transmembrane region" description="Helical" evidence="12">
    <location>
        <begin position="231"/>
        <end position="251"/>
    </location>
</feature>
<dbReference type="PANTHER" id="PTHR43221">
    <property type="entry name" value="PROTEASE HTPX"/>
    <property type="match status" value="1"/>
</dbReference>
<dbReference type="PANTHER" id="PTHR43221:SF2">
    <property type="entry name" value="PROTEASE HTPX HOMOLOG"/>
    <property type="match status" value="1"/>
</dbReference>
<keyword evidence="9 12" id="KW-0472">Membrane</keyword>
<feature type="transmembrane region" description="Helical" evidence="12">
    <location>
        <begin position="86"/>
        <end position="103"/>
    </location>
</feature>
<feature type="transmembrane region" description="Helical" evidence="12">
    <location>
        <begin position="257"/>
        <end position="274"/>
    </location>
</feature>
<feature type="transmembrane region" description="Helical" evidence="12">
    <location>
        <begin position="57"/>
        <end position="80"/>
    </location>
</feature>
<organism evidence="14 15">
    <name type="scientific">Streptomyces nitrosporeus</name>
    <dbReference type="NCBI Taxonomy" id="28894"/>
    <lineage>
        <taxon>Bacteria</taxon>
        <taxon>Bacillati</taxon>
        <taxon>Actinomycetota</taxon>
        <taxon>Actinomycetes</taxon>
        <taxon>Kitasatosporales</taxon>
        <taxon>Streptomycetaceae</taxon>
        <taxon>Streptomyces</taxon>
    </lineage>
</organism>
<feature type="compositionally biased region" description="Polar residues" evidence="11">
    <location>
        <begin position="1"/>
        <end position="11"/>
    </location>
</feature>
<dbReference type="InterPro" id="IPR050083">
    <property type="entry name" value="HtpX_protease"/>
</dbReference>
<feature type="compositionally biased region" description="Pro residues" evidence="11">
    <location>
        <begin position="320"/>
        <end position="334"/>
    </location>
</feature>
<evidence type="ECO:0000256" key="4">
    <source>
        <dbReference type="ARBA" id="ARBA00022723"/>
    </source>
</evidence>
<dbReference type="GO" id="GO:0006508">
    <property type="term" value="P:proteolysis"/>
    <property type="evidence" value="ECO:0007669"/>
    <property type="project" value="UniProtKB-KW"/>
</dbReference>
<feature type="region of interest" description="Disordered" evidence="11">
    <location>
        <begin position="1"/>
        <end position="38"/>
    </location>
</feature>
<keyword evidence="15" id="KW-1185">Reference proteome</keyword>
<feature type="region of interest" description="Disordered" evidence="11">
    <location>
        <begin position="306"/>
        <end position="341"/>
    </location>
</feature>
<keyword evidence="7 12" id="KW-1133">Transmembrane helix</keyword>
<dbReference type="Proteomes" id="UP000326178">
    <property type="component" value="Chromosome"/>
</dbReference>
<dbReference type="AlphaFoldDB" id="A0A5J6F7X9"/>
<evidence type="ECO:0000256" key="11">
    <source>
        <dbReference type="SAM" id="MobiDB-lite"/>
    </source>
</evidence>
<evidence type="ECO:0000256" key="1">
    <source>
        <dbReference type="ARBA" id="ARBA00022475"/>
    </source>
</evidence>
<evidence type="ECO:0000256" key="6">
    <source>
        <dbReference type="ARBA" id="ARBA00022833"/>
    </source>
</evidence>
<protein>
    <submittedName>
        <fullName evidence="14">Peptidase</fullName>
    </submittedName>
</protein>
<dbReference type="GO" id="GO:0046872">
    <property type="term" value="F:metal ion binding"/>
    <property type="evidence" value="ECO:0007669"/>
    <property type="project" value="UniProtKB-KW"/>
</dbReference>
<keyword evidence="3 12" id="KW-0812">Transmembrane</keyword>
<evidence type="ECO:0000256" key="8">
    <source>
        <dbReference type="ARBA" id="ARBA00023049"/>
    </source>
</evidence>
<evidence type="ECO:0000256" key="9">
    <source>
        <dbReference type="ARBA" id="ARBA00023136"/>
    </source>
</evidence>
<evidence type="ECO:0000259" key="13">
    <source>
        <dbReference type="Pfam" id="PF01435"/>
    </source>
</evidence>
<comment type="cofactor">
    <cofactor evidence="10">
        <name>Zn(2+)</name>
        <dbReference type="ChEBI" id="CHEBI:29105"/>
    </cofactor>
    <text evidence="10">Binds 1 zinc ion per subunit.</text>
</comment>
<evidence type="ECO:0000256" key="12">
    <source>
        <dbReference type="SAM" id="Phobius"/>
    </source>
</evidence>
<evidence type="ECO:0000313" key="15">
    <source>
        <dbReference type="Proteomes" id="UP000326178"/>
    </source>
</evidence>
<dbReference type="KEGG" id="snk:CP967_06900"/>
<name>A0A5J6F7X9_9ACTN</name>
<evidence type="ECO:0000256" key="5">
    <source>
        <dbReference type="ARBA" id="ARBA00022801"/>
    </source>
</evidence>
<evidence type="ECO:0000256" key="3">
    <source>
        <dbReference type="ARBA" id="ARBA00022692"/>
    </source>
</evidence>
<keyword evidence="2 10" id="KW-0645">Protease</keyword>
<feature type="domain" description="Peptidase M48" evidence="13">
    <location>
        <begin position="123"/>
        <end position="290"/>
    </location>
</feature>
<dbReference type="Pfam" id="PF01435">
    <property type="entry name" value="Peptidase_M48"/>
    <property type="match status" value="1"/>
</dbReference>
<sequence length="369" mass="39575">MGRFPATSTSGAVPASLGPGESEPPRASRPTARPENDLVLQSGRKHMKAYQRGMDGAAFSQLVVAVPTALISLLVVGIVFSLVSPLLGVVAAVLWLLSGPLVFQRRVEGAIARHLIGMRHPTPAEAERLGTVWEEVTRRAGVDPATYELWIQERAELNATAAAGHIVGVTRHALDRLPDSRLAAVLAHELGHHVGGHTWAGMLAEWYALPARTAGRWIVLGLTALFRTKKFAGIACGGCLSLFIVQFLLIFAFTESMWWLVLSVAAGPVLITWLNHRAEFRADAYAVGLGFGDELLEVLETEHRAGAAPAGSPQGGQPYFVPPPPPYVPGPAATPRPGLTPDTTRLVTKAAHTKFEARIRQLRHNLADG</sequence>
<keyword evidence="5 10" id="KW-0378">Hydrolase</keyword>
<evidence type="ECO:0000256" key="7">
    <source>
        <dbReference type="ARBA" id="ARBA00022989"/>
    </source>
</evidence>
<evidence type="ECO:0000256" key="10">
    <source>
        <dbReference type="RuleBase" id="RU003983"/>
    </source>
</evidence>
<reference evidence="14 15" key="1">
    <citation type="submission" date="2017-09" db="EMBL/GenBank/DDBJ databases">
        <authorList>
            <person name="Lee N."/>
            <person name="Cho B.-K."/>
        </authorList>
    </citation>
    <scope>NUCLEOTIDE SEQUENCE [LARGE SCALE GENOMIC DNA]</scope>
    <source>
        <strain evidence="14 15">ATCC 12769</strain>
    </source>
</reference>
<keyword evidence="6 10" id="KW-0862">Zinc</keyword>
<keyword evidence="8 10" id="KW-0482">Metalloprotease</keyword>
<keyword evidence="1" id="KW-1003">Cell membrane</keyword>